<gene>
    <name evidence="3" type="ORF">QYF49_08045</name>
</gene>
<evidence type="ECO:0000313" key="3">
    <source>
        <dbReference type="EMBL" id="MDN4072973.1"/>
    </source>
</evidence>
<keyword evidence="2" id="KW-1133">Transmembrane helix</keyword>
<comment type="caution">
    <text evidence="3">The sequence shown here is derived from an EMBL/GenBank/DDBJ whole genome shotgun (WGS) entry which is preliminary data.</text>
</comment>
<dbReference type="RefSeq" id="WP_290399126.1">
    <property type="nucleotide sequence ID" value="NZ_JAUHLN010000002.1"/>
</dbReference>
<accession>A0ABT8E505</accession>
<reference evidence="3" key="1">
    <citation type="submission" date="2023-06" db="EMBL/GenBank/DDBJ databases">
        <title>Draft Genome Sequences of Representative Paenibacillus Polymyxa, Bacillus cereus, Fictibacillus sp., and Brevibacillus agri Strains Isolated from Amazonian Dark Earth.</title>
        <authorList>
            <person name="Pellegrinetti T.A."/>
            <person name="Cunha I.C.M."/>
            <person name="Chaves M.G."/>
            <person name="Freitas A.S."/>
            <person name="Silva A.V.R."/>
            <person name="Tsai S.M."/>
            <person name="Mendes L.W."/>
        </authorList>
    </citation>
    <scope>NUCLEOTIDE SEQUENCE</scope>
    <source>
        <strain evidence="3">CENA-BCM004</strain>
    </source>
</reference>
<dbReference type="Proteomes" id="UP001168694">
    <property type="component" value="Unassembled WGS sequence"/>
</dbReference>
<feature type="region of interest" description="Disordered" evidence="1">
    <location>
        <begin position="69"/>
        <end position="136"/>
    </location>
</feature>
<name>A0ABT8E505_9BACL</name>
<keyword evidence="2" id="KW-0812">Transmembrane</keyword>
<protein>
    <submittedName>
        <fullName evidence="3">YtxH domain-containing protein</fullName>
    </submittedName>
</protein>
<keyword evidence="2" id="KW-0472">Membrane</keyword>
<evidence type="ECO:0000313" key="4">
    <source>
        <dbReference type="Proteomes" id="UP001168694"/>
    </source>
</evidence>
<evidence type="ECO:0000256" key="1">
    <source>
        <dbReference type="SAM" id="MobiDB-lite"/>
    </source>
</evidence>
<sequence length="136" mass="14947">MKDNKAKKVASSSVYRTVIGGVVGAAVGYLANPETIKRIMSGIKSADLKQNTIPLGKTAMEKISNIKDYGAEKSQQTAKKLKNKTAGLLKKENSEDQENTNANNEKQDHQEVNLQDNNDEQDHQEVNAIGEKEFTV</sequence>
<feature type="transmembrane region" description="Helical" evidence="2">
    <location>
        <begin position="13"/>
        <end position="31"/>
    </location>
</feature>
<dbReference type="EMBL" id="JAUHLN010000002">
    <property type="protein sequence ID" value="MDN4072973.1"/>
    <property type="molecule type" value="Genomic_DNA"/>
</dbReference>
<organism evidence="3 4">
    <name type="scientific">Fictibacillus terranigra</name>
    <dbReference type="NCBI Taxonomy" id="3058424"/>
    <lineage>
        <taxon>Bacteria</taxon>
        <taxon>Bacillati</taxon>
        <taxon>Bacillota</taxon>
        <taxon>Bacilli</taxon>
        <taxon>Bacillales</taxon>
        <taxon>Fictibacillaceae</taxon>
        <taxon>Fictibacillus</taxon>
    </lineage>
</organism>
<evidence type="ECO:0000256" key="2">
    <source>
        <dbReference type="SAM" id="Phobius"/>
    </source>
</evidence>
<keyword evidence="4" id="KW-1185">Reference proteome</keyword>
<proteinExistence type="predicted"/>
<feature type="compositionally biased region" description="Basic and acidic residues" evidence="1">
    <location>
        <begin position="120"/>
        <end position="136"/>
    </location>
</feature>